<accession>A0A1E3NFX3</accession>
<dbReference type="STRING" id="763406.A0A1E3NFX3"/>
<protein>
    <submittedName>
        <fullName evidence="1">Uncharacterized protein</fullName>
    </submittedName>
</protein>
<dbReference type="OrthoDB" id="3980246at2759"/>
<dbReference type="AlphaFoldDB" id="A0A1E3NFX3"/>
<gene>
    <name evidence="1" type="ORF">PICMEDRAFT_73833</name>
</gene>
<proteinExistence type="predicted"/>
<dbReference type="Pfam" id="PF10448">
    <property type="entry name" value="POC3_POC4"/>
    <property type="match status" value="1"/>
</dbReference>
<evidence type="ECO:0000313" key="2">
    <source>
        <dbReference type="Proteomes" id="UP000094455"/>
    </source>
</evidence>
<keyword evidence="2" id="KW-1185">Reference proteome</keyword>
<dbReference type="InterPro" id="IPR018854">
    <property type="entry name" value="Psome_chaperone_3/4"/>
</dbReference>
<dbReference type="EMBL" id="KV454005">
    <property type="protein sequence ID" value="ODQ45037.1"/>
    <property type="molecule type" value="Genomic_DNA"/>
</dbReference>
<evidence type="ECO:0000313" key="1">
    <source>
        <dbReference type="EMBL" id="ODQ45037.1"/>
    </source>
</evidence>
<reference evidence="1 2" key="1">
    <citation type="journal article" date="2016" name="Proc. Natl. Acad. Sci. U.S.A.">
        <title>Comparative genomics of biotechnologically important yeasts.</title>
        <authorList>
            <person name="Riley R."/>
            <person name="Haridas S."/>
            <person name="Wolfe K.H."/>
            <person name="Lopes M.R."/>
            <person name="Hittinger C.T."/>
            <person name="Goeker M."/>
            <person name="Salamov A.A."/>
            <person name="Wisecaver J.H."/>
            <person name="Long T.M."/>
            <person name="Calvey C.H."/>
            <person name="Aerts A.L."/>
            <person name="Barry K.W."/>
            <person name="Choi C."/>
            <person name="Clum A."/>
            <person name="Coughlan A.Y."/>
            <person name="Deshpande S."/>
            <person name="Douglass A.P."/>
            <person name="Hanson S.J."/>
            <person name="Klenk H.-P."/>
            <person name="LaButti K.M."/>
            <person name="Lapidus A."/>
            <person name="Lindquist E.A."/>
            <person name="Lipzen A.M."/>
            <person name="Meier-Kolthoff J.P."/>
            <person name="Ohm R.A."/>
            <person name="Otillar R.P."/>
            <person name="Pangilinan J.L."/>
            <person name="Peng Y."/>
            <person name="Rokas A."/>
            <person name="Rosa C.A."/>
            <person name="Scheuner C."/>
            <person name="Sibirny A.A."/>
            <person name="Slot J.C."/>
            <person name="Stielow J.B."/>
            <person name="Sun H."/>
            <person name="Kurtzman C.P."/>
            <person name="Blackwell M."/>
            <person name="Grigoriev I.V."/>
            <person name="Jeffries T.W."/>
        </authorList>
    </citation>
    <scope>NUCLEOTIDE SEQUENCE [LARGE SCALE GENOMIC DNA]</scope>
    <source>
        <strain evidence="1 2">NRRL Y-2026</strain>
    </source>
</reference>
<sequence>MSIGNFRDNVKELDLIIKRDGREHMLTCTMLEFSDKLIIHLSMNGETDISYDIQIPEKNDLKKPLRRYDFDEEKEQEELENTIIPIVLIGSGNNMKMQVLSSQIGHTISQLSNKNIILNISGKLFGRAYLDEYRPGDSVLVQQCLHLATETYQSQRPAADVSPS</sequence>
<dbReference type="InterPro" id="IPR053720">
    <property type="entry name" value="Psm_Assembly_Chaperone"/>
</dbReference>
<dbReference type="RefSeq" id="XP_019016150.1">
    <property type="nucleotide sequence ID" value="XM_019164602.1"/>
</dbReference>
<organism evidence="1 2">
    <name type="scientific">Pichia membranifaciens NRRL Y-2026</name>
    <dbReference type="NCBI Taxonomy" id="763406"/>
    <lineage>
        <taxon>Eukaryota</taxon>
        <taxon>Fungi</taxon>
        <taxon>Dikarya</taxon>
        <taxon>Ascomycota</taxon>
        <taxon>Saccharomycotina</taxon>
        <taxon>Pichiomycetes</taxon>
        <taxon>Pichiales</taxon>
        <taxon>Pichiaceae</taxon>
        <taxon>Pichia</taxon>
    </lineage>
</organism>
<dbReference type="GeneID" id="30181289"/>
<dbReference type="Gene3D" id="3.30.230.90">
    <property type="match status" value="1"/>
</dbReference>
<dbReference type="Proteomes" id="UP000094455">
    <property type="component" value="Unassembled WGS sequence"/>
</dbReference>
<name>A0A1E3NFX3_9ASCO</name>